<gene>
    <name evidence="5" type="ORF">CFX0092_A2619</name>
</gene>
<dbReference type="InterPro" id="IPR008979">
    <property type="entry name" value="Galactose-bd-like_sf"/>
</dbReference>
<proteinExistence type="predicted"/>
<accession>A0A161K3E4</accession>
<dbReference type="Pfam" id="PF02018">
    <property type="entry name" value="CBM_4_9"/>
    <property type="match status" value="1"/>
</dbReference>
<dbReference type="GO" id="GO:0016798">
    <property type="term" value="F:hydrolase activity, acting on glycosyl bonds"/>
    <property type="evidence" value="ECO:0007669"/>
    <property type="project" value="InterPro"/>
</dbReference>
<evidence type="ECO:0000259" key="4">
    <source>
        <dbReference type="Pfam" id="PF02018"/>
    </source>
</evidence>
<keyword evidence="6" id="KW-1185">Reference proteome</keyword>
<evidence type="ECO:0000313" key="5">
    <source>
        <dbReference type="EMBL" id="CUS04497.2"/>
    </source>
</evidence>
<sequence>MKIDSFPMKWLRVVVLALALTALAVVAFAAPAGLRADGENVVVNGDFENGTTAWTCKNCTLSAGTPAENGAAGQFANTSRTARGQLSQNGITLQPNTTYVLSFWAQSSNGDDVTVTLVQQAPPRANYGVRNKSFNLTTTGQLFTHTFTTTGFSQTVSDALLRFQATKGKGVQYSLDNVTLIADDEPPPPPGGEMLIYDWNKPITIDEGGFAMDKTSQYLGQNWESPVNYADGRLYFRARIYSIPVNQPGMKLGFCFWQGERENCRGNDVPGVAGQVSTWDFSPHDMWRKNGAEILWSEPRKKMGFSVRDGQNDPVSNKTSDDWGGNNPNDWYPMNLRFQVVLVAAGETFSGWQNYP</sequence>
<evidence type="ECO:0000256" key="1">
    <source>
        <dbReference type="ARBA" id="ARBA00022801"/>
    </source>
</evidence>
<dbReference type="RefSeq" id="WP_157913133.1">
    <property type="nucleotide sequence ID" value="NZ_LN890655.1"/>
</dbReference>
<dbReference type="Proteomes" id="UP000215027">
    <property type="component" value="Chromosome I"/>
</dbReference>
<dbReference type="EMBL" id="LN890655">
    <property type="protein sequence ID" value="CUS04497.2"/>
    <property type="molecule type" value="Genomic_DNA"/>
</dbReference>
<evidence type="ECO:0000256" key="3">
    <source>
        <dbReference type="SAM" id="SignalP"/>
    </source>
</evidence>
<evidence type="ECO:0000256" key="2">
    <source>
        <dbReference type="SAM" id="MobiDB-lite"/>
    </source>
</evidence>
<keyword evidence="3" id="KW-0732">Signal</keyword>
<feature type="chain" id="PRO_5008240924" description="CBM-cenC domain-containing protein" evidence="3">
    <location>
        <begin position="30"/>
        <end position="356"/>
    </location>
</feature>
<dbReference type="KEGG" id="pbf:CFX0092_A2619"/>
<evidence type="ECO:0000313" key="6">
    <source>
        <dbReference type="Proteomes" id="UP000215027"/>
    </source>
</evidence>
<organism evidence="5 6">
    <name type="scientific">Candidatus Promineifilum breve</name>
    <dbReference type="NCBI Taxonomy" id="1806508"/>
    <lineage>
        <taxon>Bacteria</taxon>
        <taxon>Bacillati</taxon>
        <taxon>Chloroflexota</taxon>
        <taxon>Ardenticatenia</taxon>
        <taxon>Candidatus Promineifilales</taxon>
        <taxon>Candidatus Promineifilaceae</taxon>
        <taxon>Candidatus Promineifilum</taxon>
    </lineage>
</organism>
<name>A0A161K3E4_9CHLR</name>
<dbReference type="InterPro" id="IPR003305">
    <property type="entry name" value="CenC_carb-bd"/>
</dbReference>
<feature type="signal peptide" evidence="3">
    <location>
        <begin position="1"/>
        <end position="29"/>
    </location>
</feature>
<dbReference type="Gene3D" id="2.60.120.260">
    <property type="entry name" value="Galactose-binding domain-like"/>
    <property type="match status" value="1"/>
</dbReference>
<feature type="domain" description="CBM-cenC" evidence="4">
    <location>
        <begin position="40"/>
        <end position="165"/>
    </location>
</feature>
<dbReference type="OrthoDB" id="189044at2"/>
<reference evidence="5" key="1">
    <citation type="submission" date="2016-01" db="EMBL/GenBank/DDBJ databases">
        <authorList>
            <person name="Mcilroy J.S."/>
            <person name="Karst M S."/>
            <person name="Albertsen M."/>
        </authorList>
    </citation>
    <scope>NUCLEOTIDE SEQUENCE</scope>
    <source>
        <strain evidence="5">Cfx-K</strain>
    </source>
</reference>
<dbReference type="SUPFAM" id="SSF49785">
    <property type="entry name" value="Galactose-binding domain-like"/>
    <property type="match status" value="1"/>
</dbReference>
<protein>
    <recommendedName>
        <fullName evidence="4">CBM-cenC domain-containing protein</fullName>
    </recommendedName>
</protein>
<keyword evidence="1" id="KW-0378">Hydrolase</keyword>
<feature type="region of interest" description="Disordered" evidence="2">
    <location>
        <begin position="305"/>
        <end position="326"/>
    </location>
</feature>
<dbReference type="AlphaFoldDB" id="A0A161K3E4"/>